<evidence type="ECO:0000313" key="2">
    <source>
        <dbReference type="Proteomes" id="UP000051124"/>
    </source>
</evidence>
<reference evidence="1 2" key="1">
    <citation type="journal article" date="2015" name="Microbiome">
        <title>Genomic resolution of linkages in carbon, nitrogen, and sulfur cycling among widespread estuary sediment bacteria.</title>
        <authorList>
            <person name="Baker B.J."/>
            <person name="Lazar C.S."/>
            <person name="Teske A.P."/>
            <person name="Dick G.J."/>
        </authorList>
    </citation>
    <scope>NUCLEOTIDE SEQUENCE [LARGE SCALE GENOMIC DNA]</scope>
    <source>
        <strain evidence="1">DG_26</strain>
    </source>
</reference>
<organism evidence="1 2">
    <name type="scientific">candidate division TA06 bacterium DG_26</name>
    <dbReference type="NCBI Taxonomy" id="1703771"/>
    <lineage>
        <taxon>Bacteria</taxon>
        <taxon>Bacteria division TA06</taxon>
    </lineage>
</organism>
<comment type="caution">
    <text evidence="1">The sequence shown here is derived from an EMBL/GenBank/DDBJ whole genome shotgun (WGS) entry which is preliminary data.</text>
</comment>
<feature type="non-terminal residue" evidence="1">
    <location>
        <position position="79"/>
    </location>
</feature>
<dbReference type="Proteomes" id="UP000051124">
    <property type="component" value="Unassembled WGS sequence"/>
</dbReference>
<dbReference type="EMBL" id="LIZT01000009">
    <property type="protein sequence ID" value="KPJ50937.1"/>
    <property type="molecule type" value="Genomic_DNA"/>
</dbReference>
<accession>A0A0S7WM19</accession>
<gene>
    <name evidence="1" type="ORF">AMJ40_01285</name>
</gene>
<proteinExistence type="predicted"/>
<evidence type="ECO:0000313" key="1">
    <source>
        <dbReference type="EMBL" id="KPJ50937.1"/>
    </source>
</evidence>
<dbReference type="AlphaFoldDB" id="A0A0S7WM19"/>
<name>A0A0S7WM19_UNCT6</name>
<sequence length="79" mass="8555">MGVILNTVSRLRFTDGIEPYQSFLSTAETLQVGVPEILNFTSASVPPAMQEGIYPITLYLYGTDFNTASYADTLITTGA</sequence>
<protein>
    <submittedName>
        <fullName evidence="1">Uncharacterized protein</fullName>
    </submittedName>
</protein>